<keyword evidence="1" id="KW-0456">Lyase</keyword>
<dbReference type="CDD" id="cd11613">
    <property type="entry name" value="SAF_AH_GD"/>
    <property type="match status" value="1"/>
</dbReference>
<protein>
    <submittedName>
        <fullName evidence="3">Dehydratase</fullName>
    </submittedName>
</protein>
<sequence length="112" mass="12331">MSHSDSQAQQVQQSRATAPDFLIHNEGDHVAVAVQDIQPGRHTAVYMDSEREVTITVLEAIPLGHKVALSDLKEGEAVIEYGLPIGLARQPIQAGQHVHIHNIRSARWQNSI</sequence>
<feature type="domain" description="SAF" evidence="2">
    <location>
        <begin position="28"/>
        <end position="104"/>
    </location>
</feature>
<dbReference type="EMBL" id="AP019377">
    <property type="protein sequence ID" value="BBH92048.1"/>
    <property type="molecule type" value="Genomic_DNA"/>
</dbReference>
<gene>
    <name evidence="3" type="ORF">KTA_02470</name>
</gene>
<dbReference type="Pfam" id="PF08666">
    <property type="entry name" value="SAF"/>
    <property type="match status" value="1"/>
</dbReference>
<accession>A0A455SWZ8</accession>
<organism evidence="3">
    <name type="scientific">Thermogemmatispora argillosa</name>
    <dbReference type="NCBI Taxonomy" id="2045280"/>
    <lineage>
        <taxon>Bacteria</taxon>
        <taxon>Bacillati</taxon>
        <taxon>Chloroflexota</taxon>
        <taxon>Ktedonobacteria</taxon>
        <taxon>Thermogemmatisporales</taxon>
        <taxon>Thermogemmatisporaceae</taxon>
        <taxon>Thermogemmatispora</taxon>
    </lineage>
</organism>
<dbReference type="GO" id="GO:0019698">
    <property type="term" value="P:D-galacturonate catabolic process"/>
    <property type="evidence" value="ECO:0007669"/>
    <property type="project" value="TreeGrafter"/>
</dbReference>
<evidence type="ECO:0000313" key="3">
    <source>
        <dbReference type="EMBL" id="BBH92048.1"/>
    </source>
</evidence>
<dbReference type="InterPro" id="IPR052172">
    <property type="entry name" value="UxaA_altronate/galactarate_dh"/>
</dbReference>
<dbReference type="Gene3D" id="2.30.130.110">
    <property type="match status" value="1"/>
</dbReference>
<dbReference type="AlphaFoldDB" id="A0A455SWZ8"/>
<dbReference type="PANTHER" id="PTHR30536:SF5">
    <property type="entry name" value="ALTRONATE DEHYDRATASE"/>
    <property type="match status" value="1"/>
</dbReference>
<dbReference type="InterPro" id="IPR044144">
    <property type="entry name" value="SAF_UxaA/GarD"/>
</dbReference>
<name>A0A455SWZ8_9CHLR</name>
<evidence type="ECO:0000256" key="1">
    <source>
        <dbReference type="ARBA" id="ARBA00023239"/>
    </source>
</evidence>
<dbReference type="GO" id="GO:0016829">
    <property type="term" value="F:lyase activity"/>
    <property type="evidence" value="ECO:0007669"/>
    <property type="project" value="UniProtKB-KW"/>
</dbReference>
<dbReference type="InterPro" id="IPR013974">
    <property type="entry name" value="SAF"/>
</dbReference>
<dbReference type="PANTHER" id="PTHR30536">
    <property type="entry name" value="ALTRONATE/GALACTARATE DEHYDRATASE"/>
    <property type="match status" value="1"/>
</dbReference>
<dbReference type="SMART" id="SM00858">
    <property type="entry name" value="SAF"/>
    <property type="match status" value="1"/>
</dbReference>
<evidence type="ECO:0000259" key="2">
    <source>
        <dbReference type="SMART" id="SM00858"/>
    </source>
</evidence>
<reference evidence="3" key="1">
    <citation type="submission" date="2018-12" db="EMBL/GenBank/DDBJ databases">
        <title>Novel natural products biosynthetic potential of the class Ktedonobacteria.</title>
        <authorList>
            <person name="Zheng Y."/>
            <person name="Saitou A."/>
            <person name="Wang C.M."/>
            <person name="Toyoda A."/>
            <person name="Minakuchi Y."/>
            <person name="Sekiguchi Y."/>
            <person name="Ueda K."/>
            <person name="Takano H."/>
            <person name="Sakai Y."/>
            <person name="Yokota A."/>
            <person name="Yabe S."/>
        </authorList>
    </citation>
    <scope>NUCLEOTIDE SEQUENCE</scope>
    <source>
        <strain evidence="3">A3-2</strain>
    </source>
</reference>
<proteinExistence type="predicted"/>